<evidence type="ECO:0000313" key="2">
    <source>
        <dbReference type="EMBL" id="GFU19013.1"/>
    </source>
</evidence>
<dbReference type="OrthoDB" id="415068at2759"/>
<evidence type="ECO:0000313" key="3">
    <source>
        <dbReference type="Proteomes" id="UP000887013"/>
    </source>
</evidence>
<dbReference type="Proteomes" id="UP000887013">
    <property type="component" value="Unassembled WGS sequence"/>
</dbReference>
<feature type="domain" description="Endonuclease/exonuclease/phosphatase" evidence="1">
    <location>
        <begin position="9"/>
        <end position="117"/>
    </location>
</feature>
<reference evidence="2" key="1">
    <citation type="submission" date="2020-08" db="EMBL/GenBank/DDBJ databases">
        <title>Multicomponent nature underlies the extraordinary mechanical properties of spider dragline silk.</title>
        <authorList>
            <person name="Kono N."/>
            <person name="Nakamura H."/>
            <person name="Mori M."/>
            <person name="Yoshida Y."/>
            <person name="Ohtoshi R."/>
            <person name="Malay A.D."/>
            <person name="Moran D.A.P."/>
            <person name="Tomita M."/>
            <person name="Numata K."/>
            <person name="Arakawa K."/>
        </authorList>
    </citation>
    <scope>NUCLEOTIDE SEQUENCE</scope>
</reference>
<dbReference type="InterPro" id="IPR005135">
    <property type="entry name" value="Endo/exonuclease/phosphatase"/>
</dbReference>
<dbReference type="PANTHER" id="PTHR33273:SF2">
    <property type="entry name" value="ENDONUCLEASE_EXONUCLEASE_PHOSPHATASE DOMAIN-CONTAINING PROTEIN"/>
    <property type="match status" value="1"/>
</dbReference>
<gene>
    <name evidence="2" type="primary">jockeypol_280</name>
    <name evidence="2" type="ORF">NPIL_432121</name>
</gene>
<dbReference type="PANTHER" id="PTHR33273">
    <property type="entry name" value="DOMAIN-CONTAINING PROTEIN, PUTATIVE-RELATED"/>
    <property type="match status" value="1"/>
</dbReference>
<feature type="non-terminal residue" evidence="2">
    <location>
        <position position="299"/>
    </location>
</feature>
<keyword evidence="2" id="KW-0548">Nucleotidyltransferase</keyword>
<proteinExistence type="predicted"/>
<keyword evidence="3" id="KW-1185">Reference proteome</keyword>
<dbReference type="Gene3D" id="3.60.10.10">
    <property type="entry name" value="Endonuclease/exonuclease/phosphatase"/>
    <property type="match status" value="1"/>
</dbReference>
<dbReference type="AlphaFoldDB" id="A0A8X6UIQ8"/>
<organism evidence="2 3">
    <name type="scientific">Nephila pilipes</name>
    <name type="common">Giant wood spider</name>
    <name type="synonym">Nephila maculata</name>
    <dbReference type="NCBI Taxonomy" id="299642"/>
    <lineage>
        <taxon>Eukaryota</taxon>
        <taxon>Metazoa</taxon>
        <taxon>Ecdysozoa</taxon>
        <taxon>Arthropoda</taxon>
        <taxon>Chelicerata</taxon>
        <taxon>Arachnida</taxon>
        <taxon>Araneae</taxon>
        <taxon>Araneomorphae</taxon>
        <taxon>Entelegynae</taxon>
        <taxon>Araneoidea</taxon>
        <taxon>Nephilidae</taxon>
        <taxon>Nephila</taxon>
    </lineage>
</organism>
<dbReference type="EMBL" id="BMAW01030980">
    <property type="protein sequence ID" value="GFU19013.1"/>
    <property type="molecule type" value="Genomic_DNA"/>
</dbReference>
<keyword evidence="2" id="KW-0695">RNA-directed DNA polymerase</keyword>
<protein>
    <submittedName>
        <fullName evidence="2">RNA-directed DNA polymerase from mobile element jockey</fullName>
    </submittedName>
</protein>
<dbReference type="Pfam" id="PF14529">
    <property type="entry name" value="Exo_endo_phos_2"/>
    <property type="match status" value="1"/>
</dbReference>
<accession>A0A8X6UIQ8</accession>
<feature type="non-terminal residue" evidence="2">
    <location>
        <position position="1"/>
    </location>
</feature>
<keyword evidence="2" id="KW-0808">Transferase</keyword>
<evidence type="ECO:0000259" key="1">
    <source>
        <dbReference type="Pfam" id="PF14529"/>
    </source>
</evidence>
<dbReference type="SUPFAM" id="SSF56219">
    <property type="entry name" value="DNase I-like"/>
    <property type="match status" value="1"/>
</dbReference>
<sequence>LERRNKASITIASVYKPPRKPILQTDLTNLFANRRDVLVIGDLNAKHHTWNPNGNNSQGKQIFEYAKNKNLRICAPAQPTRLSHRFKNAVIDICIAKGIEDITAESIPALSSDHNPVLFTIEVDEITKNKANTIQFTNWNVFQLQLKHLIPGNPKIFTTQEIDLAIENFSTQYNNAIITASKTKIIHNQAYTLPPPLRRKIKLKNIIRKRWQETRDPRYKTTLNKLNREVQKWLRAIKNENWNNTLKEANPEDQSLYRIIRNQEKEHNIIPPLLGPTGYVHEVFYGMILKDVRKRIFIL</sequence>
<comment type="caution">
    <text evidence="2">The sequence shown here is derived from an EMBL/GenBank/DDBJ whole genome shotgun (WGS) entry which is preliminary data.</text>
</comment>
<name>A0A8X6UIQ8_NEPPI</name>
<dbReference type="GO" id="GO:0003964">
    <property type="term" value="F:RNA-directed DNA polymerase activity"/>
    <property type="evidence" value="ECO:0007669"/>
    <property type="project" value="UniProtKB-KW"/>
</dbReference>
<dbReference type="InterPro" id="IPR036691">
    <property type="entry name" value="Endo/exonu/phosph_ase_sf"/>
</dbReference>